<dbReference type="Proteomes" id="UP000070560">
    <property type="component" value="Chromosome"/>
</dbReference>
<dbReference type="PANTHER" id="PTHR33529">
    <property type="entry name" value="SLR0882 PROTEIN-RELATED"/>
    <property type="match status" value="1"/>
</dbReference>
<keyword evidence="4 6" id="KW-1133">Transmembrane helix</keyword>
<reference evidence="7 8" key="1">
    <citation type="submission" date="2015-10" db="EMBL/GenBank/DDBJ databases">
        <title>Candidatus Desulfofervidus auxilii, a hydrogenotrophic sulfate-reducing bacterium involved in the thermophilic anaerobic oxidation of methane.</title>
        <authorList>
            <person name="Krukenberg V."/>
            <person name="Richter M."/>
            <person name="Wegener G."/>
        </authorList>
    </citation>
    <scope>NUCLEOTIDE SEQUENCE [LARGE SCALE GENOMIC DNA]</scope>
    <source>
        <strain evidence="7 8">HS1</strain>
    </source>
</reference>
<organism evidence="7 8">
    <name type="scientific">Desulfofervidus auxilii</name>
    <dbReference type="NCBI Taxonomy" id="1621989"/>
    <lineage>
        <taxon>Bacteria</taxon>
        <taxon>Pseudomonadati</taxon>
        <taxon>Thermodesulfobacteriota</taxon>
        <taxon>Candidatus Desulfofervidia</taxon>
        <taxon>Candidatus Desulfofervidales</taxon>
        <taxon>Candidatus Desulfofervidaceae</taxon>
        <taxon>Candidatus Desulfofervidus</taxon>
    </lineage>
</organism>
<feature type="transmembrane region" description="Helical" evidence="6">
    <location>
        <begin position="339"/>
        <end position="359"/>
    </location>
</feature>
<dbReference type="RefSeq" id="WP_066060384.1">
    <property type="nucleotide sequence ID" value="NZ_CP013015.1"/>
</dbReference>
<dbReference type="EMBL" id="CP013015">
    <property type="protein sequence ID" value="AMM40080.1"/>
    <property type="molecule type" value="Genomic_DNA"/>
</dbReference>
<feature type="transmembrane region" description="Helical" evidence="6">
    <location>
        <begin position="282"/>
        <end position="300"/>
    </location>
</feature>
<dbReference type="PANTHER" id="PTHR33529:SF6">
    <property type="entry name" value="YJGP_YJGQ FAMILY PERMEASE"/>
    <property type="match status" value="1"/>
</dbReference>
<sequence>MFTYYPTIFRHLLKEIFTYFIFTFIIFVFLFQIGKVFELTRLIVIHHISFSTIVKLLIYTLPFFLSYIIPVSALFSTLLTFCRFTQDKEFMALKASGISSKAFLPLLTGFAFFCLILTALATTLGIPWGSGVARNLTFSLTSQKAEVALKPGVFNSLPGVVLYAEKIENGHLQNIFLYSEKKAYPGETIIAQKGNILHQKNKVIFQFQNGCICRAPKREKDLVTGFLTYQNYNYILEIPSHLGKRKKHPKEYPPWELWKKIKTYKKEKKDSTSLILAFHKKISVPVGAFIFVFLGAVLGLREETKKSLGGISLGLILFTLYQALFIAGKNLAKAHVIPAHLSFWLPNLIFGGITIYLWCRKIND</sequence>
<keyword evidence="5 6" id="KW-0472">Membrane</keyword>
<protein>
    <submittedName>
        <fullName evidence="7">Permease YjgP/YjgQ family protein</fullName>
    </submittedName>
</protein>
<feature type="transmembrane region" description="Helical" evidence="6">
    <location>
        <begin position="103"/>
        <end position="126"/>
    </location>
</feature>
<dbReference type="InterPro" id="IPR005495">
    <property type="entry name" value="LptG/LptF_permease"/>
</dbReference>
<name>A0A7U4QIP0_DESA2</name>
<accession>A0A7U4QIP0</accession>
<dbReference type="GO" id="GO:0015920">
    <property type="term" value="P:lipopolysaccharide transport"/>
    <property type="evidence" value="ECO:0007669"/>
    <property type="project" value="TreeGrafter"/>
</dbReference>
<comment type="subcellular location">
    <subcellularLocation>
        <location evidence="1">Cell membrane</location>
        <topology evidence="1">Multi-pass membrane protein</topology>
    </subcellularLocation>
</comment>
<feature type="transmembrane region" description="Helical" evidence="6">
    <location>
        <begin position="307"/>
        <end position="327"/>
    </location>
</feature>
<evidence type="ECO:0000256" key="3">
    <source>
        <dbReference type="ARBA" id="ARBA00022692"/>
    </source>
</evidence>
<dbReference type="AlphaFoldDB" id="A0A7U4QIP0"/>
<evidence type="ECO:0000313" key="8">
    <source>
        <dbReference type="Proteomes" id="UP000070560"/>
    </source>
</evidence>
<feature type="transmembrane region" description="Helical" evidence="6">
    <location>
        <begin position="16"/>
        <end position="33"/>
    </location>
</feature>
<proteinExistence type="predicted"/>
<evidence type="ECO:0000256" key="2">
    <source>
        <dbReference type="ARBA" id="ARBA00022475"/>
    </source>
</evidence>
<dbReference type="OrthoDB" id="9792188at2"/>
<keyword evidence="2" id="KW-1003">Cell membrane</keyword>
<dbReference type="GO" id="GO:0043190">
    <property type="term" value="C:ATP-binding cassette (ABC) transporter complex"/>
    <property type="evidence" value="ECO:0007669"/>
    <property type="project" value="TreeGrafter"/>
</dbReference>
<evidence type="ECO:0000256" key="1">
    <source>
        <dbReference type="ARBA" id="ARBA00004651"/>
    </source>
</evidence>
<dbReference type="KEGG" id="daw:HS1_000274"/>
<evidence type="ECO:0000313" key="7">
    <source>
        <dbReference type="EMBL" id="AMM40080.1"/>
    </source>
</evidence>
<evidence type="ECO:0000256" key="5">
    <source>
        <dbReference type="ARBA" id="ARBA00023136"/>
    </source>
</evidence>
<feature type="transmembrane region" description="Helical" evidence="6">
    <location>
        <begin position="64"/>
        <end position="82"/>
    </location>
</feature>
<keyword evidence="3 6" id="KW-0812">Transmembrane</keyword>
<dbReference type="Pfam" id="PF03739">
    <property type="entry name" value="LptF_LptG"/>
    <property type="match status" value="1"/>
</dbReference>
<evidence type="ECO:0000256" key="4">
    <source>
        <dbReference type="ARBA" id="ARBA00022989"/>
    </source>
</evidence>
<keyword evidence="8" id="KW-1185">Reference proteome</keyword>
<gene>
    <name evidence="7" type="ORF">HS1_000274</name>
</gene>
<evidence type="ECO:0000256" key="6">
    <source>
        <dbReference type="SAM" id="Phobius"/>
    </source>
</evidence>